<dbReference type="GO" id="GO:0007605">
    <property type="term" value="P:sensory perception of sound"/>
    <property type="evidence" value="ECO:0007669"/>
    <property type="project" value="UniProtKB-KW"/>
</dbReference>
<dbReference type="OMA" id="KPYRCFC"/>
<organism evidence="21 22">
    <name type="scientific">Latimeria chalumnae</name>
    <name type="common">Coelacanth</name>
    <dbReference type="NCBI Taxonomy" id="7897"/>
    <lineage>
        <taxon>Eukaryota</taxon>
        <taxon>Metazoa</taxon>
        <taxon>Chordata</taxon>
        <taxon>Craniata</taxon>
        <taxon>Vertebrata</taxon>
        <taxon>Euteleostomi</taxon>
        <taxon>Coelacanthiformes</taxon>
        <taxon>Coelacanthidae</taxon>
        <taxon>Latimeria</taxon>
    </lineage>
</organism>
<dbReference type="FunFam" id="2.60.120.200:FF:000111">
    <property type="entry name" value="Usherin"/>
    <property type="match status" value="1"/>
</dbReference>
<dbReference type="FunFam" id="2.10.25.10:FF:000094">
    <property type="entry name" value="Laminin subunit alpha-2"/>
    <property type="match status" value="1"/>
</dbReference>
<keyword evidence="13 16" id="KW-0424">Laminin EGF-like domain</keyword>
<dbReference type="InParanoid" id="H3ASZ6"/>
<dbReference type="GO" id="GO:0007601">
    <property type="term" value="P:visual perception"/>
    <property type="evidence" value="ECO:0007669"/>
    <property type="project" value="UniProtKB-KW"/>
</dbReference>
<evidence type="ECO:0000259" key="18">
    <source>
        <dbReference type="PROSITE" id="PS50027"/>
    </source>
</evidence>
<dbReference type="SMART" id="SM00181">
    <property type="entry name" value="EGF"/>
    <property type="match status" value="3"/>
</dbReference>
<keyword evidence="22" id="KW-1185">Reference proteome</keyword>
<dbReference type="SUPFAM" id="SSF49899">
    <property type="entry name" value="Concanavalin A-like lectins/glucanases"/>
    <property type="match status" value="1"/>
</dbReference>
<keyword evidence="9 17" id="KW-0472">Membrane</keyword>
<dbReference type="Gene3D" id="2.10.25.10">
    <property type="entry name" value="Laminin"/>
    <property type="match status" value="9"/>
</dbReference>
<dbReference type="InterPro" id="IPR036116">
    <property type="entry name" value="FN3_sf"/>
</dbReference>
<feature type="disulfide bond" evidence="16">
    <location>
        <begin position="771"/>
        <end position="780"/>
    </location>
</feature>
<dbReference type="PROSITE" id="PS01248">
    <property type="entry name" value="EGF_LAM_1"/>
    <property type="match status" value="2"/>
</dbReference>
<comment type="subcellular location">
    <subcellularLocation>
        <location evidence="1">Cell projection</location>
        <location evidence="1">Stereocilium membrane</location>
    </subcellularLocation>
    <subcellularLocation>
        <location evidence="2">Secreted</location>
    </subcellularLocation>
</comment>
<dbReference type="CDD" id="cd00063">
    <property type="entry name" value="FN3"/>
    <property type="match status" value="4"/>
</dbReference>
<reference evidence="21" key="3">
    <citation type="submission" date="2025-09" db="UniProtKB">
        <authorList>
            <consortium name="Ensembl"/>
        </authorList>
    </citation>
    <scope>IDENTIFICATION</scope>
</reference>
<dbReference type="CDD" id="cd00055">
    <property type="entry name" value="EGF_Lam"/>
    <property type="match status" value="10"/>
</dbReference>
<feature type="disulfide bond" evidence="16">
    <location>
        <begin position="956"/>
        <end position="973"/>
    </location>
</feature>
<dbReference type="FunFam" id="2.60.40.10:FF:001085">
    <property type="entry name" value="Usherin"/>
    <property type="match status" value="1"/>
</dbReference>
<keyword evidence="3" id="KW-1003">Cell membrane</keyword>
<keyword evidence="11" id="KW-0325">Glycoprotein</keyword>
<dbReference type="FunFam" id="2.60.120.260:FF:000069">
    <property type="entry name" value="Usherin"/>
    <property type="match status" value="1"/>
</dbReference>
<keyword evidence="5" id="KW-0716">Sensory transduction</keyword>
<dbReference type="InterPro" id="IPR002049">
    <property type="entry name" value="LE_dom"/>
</dbReference>
<feature type="domain" description="Laminin EGF-like" evidence="18">
    <location>
        <begin position="1005"/>
        <end position="1055"/>
    </location>
</feature>
<keyword evidence="6" id="KW-0732">Signal</keyword>
<dbReference type="Gene3D" id="2.60.120.260">
    <property type="entry name" value="Galactose-binding domain-like"/>
    <property type="match status" value="1"/>
</dbReference>
<dbReference type="FunFam" id="2.60.40.10:FF:001052">
    <property type="entry name" value="Usherin"/>
    <property type="match status" value="1"/>
</dbReference>
<keyword evidence="10 16" id="KW-1015">Disulfide bond</keyword>
<feature type="domain" description="Laminin EGF-like" evidence="18">
    <location>
        <begin position="850"/>
        <end position="902"/>
    </location>
</feature>
<dbReference type="PROSITE" id="PS50027">
    <property type="entry name" value="EGF_LAM_2"/>
    <property type="match status" value="8"/>
</dbReference>
<dbReference type="GO" id="GO:0005604">
    <property type="term" value="C:basement membrane"/>
    <property type="evidence" value="ECO:0007669"/>
    <property type="project" value="TreeGrafter"/>
</dbReference>
<dbReference type="FunFam" id="2.10.25.10:FF:000224">
    <property type="entry name" value="Usherin"/>
    <property type="match status" value="1"/>
</dbReference>
<dbReference type="FunFam" id="2.10.25.10:FF:000090">
    <property type="entry name" value="laminin subunit alpha"/>
    <property type="match status" value="4"/>
</dbReference>
<dbReference type="PANTHER" id="PTHR10574:SF274">
    <property type="entry name" value="USHERIN"/>
    <property type="match status" value="1"/>
</dbReference>
<dbReference type="PANTHER" id="PTHR10574">
    <property type="entry name" value="NETRIN/LAMININ-RELATED"/>
    <property type="match status" value="1"/>
</dbReference>
<feature type="domain" description="Laminin N-terminal" evidence="20">
    <location>
        <begin position="274"/>
        <end position="520"/>
    </location>
</feature>
<dbReference type="EMBL" id="AFYH01147011">
    <property type="status" value="NOT_ANNOTATED_CDS"/>
    <property type="molecule type" value="Genomic_DNA"/>
</dbReference>
<feature type="disulfide bond" evidence="16">
    <location>
        <begin position="937"/>
        <end position="951"/>
    </location>
</feature>
<dbReference type="EMBL" id="AFYH01147013">
    <property type="status" value="NOT_ANNOTATED_CDS"/>
    <property type="molecule type" value="Genomic_DNA"/>
</dbReference>
<dbReference type="EMBL" id="AFYH01147019">
    <property type="status" value="NOT_ANNOTATED_CDS"/>
    <property type="molecule type" value="Genomic_DNA"/>
</dbReference>
<evidence type="ECO:0000256" key="10">
    <source>
        <dbReference type="ARBA" id="ARBA00023157"/>
    </source>
</evidence>
<evidence type="ECO:0000256" key="2">
    <source>
        <dbReference type="ARBA" id="ARBA00004613"/>
    </source>
</evidence>
<evidence type="ECO:0000313" key="21">
    <source>
        <dbReference type="Ensembl" id="ENSLACP00000012767.1"/>
    </source>
</evidence>
<dbReference type="GO" id="GO:0009888">
    <property type="term" value="P:tissue development"/>
    <property type="evidence" value="ECO:0007669"/>
    <property type="project" value="TreeGrafter"/>
</dbReference>
<dbReference type="STRING" id="7897.ENSLACP00000012767"/>
<dbReference type="SMART" id="SM00136">
    <property type="entry name" value="LamNT"/>
    <property type="match status" value="1"/>
</dbReference>
<keyword evidence="8" id="KW-1009">Hearing</keyword>
<dbReference type="EMBL" id="AFYH01147016">
    <property type="status" value="NOT_ANNOTATED_CDS"/>
    <property type="molecule type" value="Genomic_DNA"/>
</dbReference>
<dbReference type="InterPro" id="IPR050440">
    <property type="entry name" value="Laminin/Netrin_ECM"/>
</dbReference>
<dbReference type="InterPro" id="IPR013783">
    <property type="entry name" value="Ig-like_fold"/>
</dbReference>
<protein>
    <recommendedName>
        <fullName evidence="15">Usherin</fullName>
    </recommendedName>
</protein>
<dbReference type="PROSITE" id="PS51117">
    <property type="entry name" value="LAMININ_NTER"/>
    <property type="match status" value="1"/>
</dbReference>
<proteinExistence type="predicted"/>
<feature type="domain" description="Laminin EGF-like" evidence="18">
    <location>
        <begin position="798"/>
        <end position="849"/>
    </location>
</feature>
<evidence type="ECO:0000259" key="19">
    <source>
        <dbReference type="PROSITE" id="PS50853"/>
    </source>
</evidence>
<feature type="disulfide bond" evidence="16">
    <location>
        <begin position="1007"/>
        <end position="1024"/>
    </location>
</feature>
<dbReference type="EMBL" id="AFYH01147012">
    <property type="status" value="NOT_ANNOTATED_CDS"/>
    <property type="molecule type" value="Genomic_DNA"/>
</dbReference>
<evidence type="ECO:0000256" key="12">
    <source>
        <dbReference type="ARBA" id="ARBA00023273"/>
    </source>
</evidence>
<dbReference type="Ensembl" id="ENSLACT00000012861.1">
    <property type="protein sequence ID" value="ENSLACP00000012767.1"/>
    <property type="gene ID" value="ENSLACG00000011245.1"/>
</dbReference>
<dbReference type="HOGENOM" id="CLU_260947_0_0_1"/>
<dbReference type="SUPFAM" id="SSF49265">
    <property type="entry name" value="Fibronectin type III"/>
    <property type="match status" value="2"/>
</dbReference>
<dbReference type="FunFam" id="2.10.25.10:FF:000412">
    <property type="entry name" value="Usherin"/>
    <property type="match status" value="1"/>
</dbReference>
<reference evidence="22" key="1">
    <citation type="submission" date="2011-08" db="EMBL/GenBank/DDBJ databases">
        <title>The draft genome of Latimeria chalumnae.</title>
        <authorList>
            <person name="Di Palma F."/>
            <person name="Alfoldi J."/>
            <person name="Johnson J."/>
            <person name="Berlin A."/>
            <person name="Gnerre S."/>
            <person name="Jaffe D."/>
            <person name="MacCallum I."/>
            <person name="Young S."/>
            <person name="Walker B.J."/>
            <person name="Lander E."/>
            <person name="Lindblad-Toh K."/>
        </authorList>
    </citation>
    <scope>NUCLEOTIDE SEQUENCE [LARGE SCALE GENOMIC DNA]</scope>
    <source>
        <strain evidence="22">Wild caught</strain>
    </source>
</reference>
<dbReference type="InterPro" id="IPR003961">
    <property type="entry name" value="FN3_dom"/>
</dbReference>
<feature type="disulfide bond" evidence="16">
    <location>
        <begin position="1005"/>
        <end position="1017"/>
    </location>
</feature>
<dbReference type="EMBL" id="AFYH01147014">
    <property type="status" value="NOT_ANNOTATED_CDS"/>
    <property type="molecule type" value="Genomic_DNA"/>
</dbReference>
<feature type="transmembrane region" description="Helical" evidence="17">
    <location>
        <begin position="12"/>
        <end position="31"/>
    </location>
</feature>
<keyword evidence="12" id="KW-0966">Cell projection</keyword>
<feature type="disulfide bond" evidence="16">
    <location>
        <begin position="988"/>
        <end position="1002"/>
    </location>
</feature>
<feature type="disulfide bond" evidence="16">
    <location>
        <begin position="752"/>
        <end position="769"/>
    </location>
</feature>
<keyword evidence="17" id="KW-1133">Transmembrane helix</keyword>
<dbReference type="PROSITE" id="PS50853">
    <property type="entry name" value="FN3"/>
    <property type="match status" value="4"/>
</dbReference>
<feature type="domain" description="Fibronectin type-III" evidence="19">
    <location>
        <begin position="1370"/>
        <end position="1469"/>
    </location>
</feature>
<sequence>MNCLALHRRVGLLFYKVETLLLACYIFTSLVSSQGHFPRLESIAAFKNVTTVPSQATCGQPARNTFCLSTANVESIRSCTQQFCIQECPYRSSSPSFTNLFSAGLGTCVTKDKNDLHPSSSNISTSFIFWNQVDCFTTPPSQNLRFSGSFTLAVWLKPEQEGVMTIIEKTTNGQIIFKLTISERETGLHYRSANGLQPPLKIMTLGRIPLKKWIHLALQVHNNRVSFFINGLEEDNTAFDAFLLIGPILDALPNAVVRIGQSMNDSEQFVGRMQDYRFYQTALTNREILEVFSGNLPHLHSQTKCRCPGSHPRVHPLVQRYCIPNGADDTTNDRVLRLSHDAHPLDYINDNDIGTSWISSVFTTLTELDKGMTITVDLQNGQYQVFYVILQFLSPQPEAVKIQRKKRRDSEWEDWQYFARNCSIFGMVNNGLLEKPDSVNCLQLPDNVPYSRGNVTFSILTPEPNPRIGYNDFYNTPSLQEFVKATHIRIHLQGQYYTSRPSVDFRHRYYGVDEITVSGRCNCHGHADQCDTSLDPYQCFCHEESHTEGNKCDRCMSLFNEKPFHQGDQVHSYNCKPCQCYNHATSCHYNNSLDPFPEDHFRGGGGVCDNCQHNTTGRNCELCKNFFYRELGANISAADVCKPCDCYEPGTINGSLLCDRIGGQCSCKRHVSGRQCNQCRDGFYNLRQSDPDGCSPCNCNTSGTVDGDITCHQNSGQCKCKPNVIGPRCDRCNFGFKLLHSSSLGGCEPCQCNINGSTNQFCNPFTGQCNCKEQVKGLQCDTCVDNLYGLKRDGCNSCNCNLAGTVPKTVCDAKTGQCVCKPNVGGQRCDVCVDGYHSLQQRNSLGCLPCNCNKAGTVDGSLVCEKSTGQCPCKANVTGLWCNQCVPQTYNLTFSNLQGCQACDCDPTGTVEGTVCNQSSGQCICLPNRQGRRCDQCRPGFYLPPLNTFGCLPCDCHMTGSVHQICNDVIGQCICQDISVTGHRCDQCKQLYFGFNPGTGSCQLCHCDPTGTFNGTCHSITGQCFCKLFVTGLKCDNCIPNASHFDANNPLGCTKTPSQQPPPLGQVLSSAIISLSWSPPDSPNSHLLTYGLYRDGKKIKLTQDQLPFGIQNYNDTSLSPYTMYSYYIEASNVHGSTRSTTVSYRTKAGIPTGNLHLEYSSPVGPRSVSFNWTTLSNLSGPIERYILASTSLTDSEPHDHYEGLQTSVTVTDLVPFTKYNFSVQACTSGGCAESLPLTVVTAQAPPDGQNPPTVQNFSSTDLYVEWSPPLEPNGIIIRYELYMRGPLKSGDSNPPLEKRVFHHSGWFNPRPVIESANENALTPPQTNTTVTDLEPYSTYEFRVYAVNMAGSTYSEWAAGKTAEGAPVFMPPPSVFPLSSSSLNVSWKKPNDNETRGEVIGYNINIIEEQSTNKFAPPVLSQVLYRASAHVQSYTVTGLRPYGSYNFTITLCNLIDCVTSEPGTGRTLAAGK</sequence>
<evidence type="ECO:0000256" key="15">
    <source>
        <dbReference type="ARBA" id="ARBA00072076"/>
    </source>
</evidence>
<dbReference type="Gene3D" id="2.60.40.10">
    <property type="entry name" value="Immunoglobulins"/>
    <property type="match status" value="4"/>
</dbReference>
<dbReference type="SUPFAM" id="SSF57196">
    <property type="entry name" value="EGF/Laminin"/>
    <property type="match status" value="9"/>
</dbReference>
<evidence type="ECO:0000256" key="3">
    <source>
        <dbReference type="ARBA" id="ARBA00022475"/>
    </source>
</evidence>
<dbReference type="InterPro" id="IPR013320">
    <property type="entry name" value="ConA-like_dom_sf"/>
</dbReference>
<keyword evidence="14" id="KW-0844">Vision</keyword>
<evidence type="ECO:0000256" key="16">
    <source>
        <dbReference type="PROSITE-ProRule" id="PRU00460"/>
    </source>
</evidence>
<dbReference type="Gene3D" id="2.60.120.200">
    <property type="match status" value="1"/>
</dbReference>
<feature type="domain" description="Fibronectin type-III" evidence="19">
    <location>
        <begin position="1057"/>
        <end position="1149"/>
    </location>
</feature>
<comment type="caution">
    <text evidence="16">Lacks conserved residue(s) required for the propagation of feature annotation.</text>
</comment>
<keyword evidence="17" id="KW-0812">Transmembrane</keyword>
<feature type="domain" description="Laminin EGF-like" evidence="18">
    <location>
        <begin position="954"/>
        <end position="1004"/>
    </location>
</feature>
<dbReference type="EMBL" id="AFYH01147015">
    <property type="status" value="NOT_ANNOTATED_CDS"/>
    <property type="molecule type" value="Genomic_DNA"/>
</dbReference>
<dbReference type="Pfam" id="PF13385">
    <property type="entry name" value="Laminin_G_3"/>
    <property type="match status" value="1"/>
</dbReference>
<evidence type="ECO:0000256" key="11">
    <source>
        <dbReference type="ARBA" id="ARBA00023180"/>
    </source>
</evidence>
<dbReference type="InterPro" id="IPR006558">
    <property type="entry name" value="LamG-like"/>
</dbReference>
<dbReference type="FunFam" id="2.10.25.10:FF:000275">
    <property type="entry name" value="usherin"/>
    <property type="match status" value="1"/>
</dbReference>
<feature type="disulfide bond" evidence="16">
    <location>
        <begin position="750"/>
        <end position="762"/>
    </location>
</feature>
<feature type="disulfide bond" evidence="16">
    <location>
        <begin position="925"/>
        <end position="934"/>
    </location>
</feature>
<feature type="domain" description="Laminin EGF-like" evidence="18">
    <location>
        <begin position="644"/>
        <end position="696"/>
    </location>
</feature>
<dbReference type="Pfam" id="PF00041">
    <property type="entry name" value="fn3"/>
    <property type="match status" value="3"/>
</dbReference>
<feature type="disulfide bond" evidence="16">
    <location>
        <begin position="873"/>
        <end position="882"/>
    </location>
</feature>
<evidence type="ECO:0000313" key="22">
    <source>
        <dbReference type="Proteomes" id="UP000008672"/>
    </source>
</evidence>
<evidence type="ECO:0000256" key="9">
    <source>
        <dbReference type="ARBA" id="ARBA00023136"/>
    </source>
</evidence>
<dbReference type="FunFam" id="2.10.25.10:FF:000313">
    <property type="entry name" value="Usherin"/>
    <property type="match status" value="1"/>
</dbReference>
<dbReference type="SMART" id="SM00560">
    <property type="entry name" value="LamGL"/>
    <property type="match status" value="1"/>
</dbReference>
<evidence type="ECO:0000256" key="6">
    <source>
        <dbReference type="ARBA" id="ARBA00022729"/>
    </source>
</evidence>
<dbReference type="InterPro" id="IPR000742">
    <property type="entry name" value="EGF"/>
</dbReference>
<evidence type="ECO:0000256" key="13">
    <source>
        <dbReference type="ARBA" id="ARBA00023292"/>
    </source>
</evidence>
<dbReference type="Proteomes" id="UP000008672">
    <property type="component" value="Unassembled WGS sequence"/>
</dbReference>
<evidence type="ECO:0000256" key="14">
    <source>
        <dbReference type="ARBA" id="ARBA00023305"/>
    </source>
</evidence>
<dbReference type="PRINTS" id="PR00011">
    <property type="entry name" value="EGFLAMININ"/>
</dbReference>
<dbReference type="Pfam" id="PF00053">
    <property type="entry name" value="EGF_laminin"/>
    <property type="match status" value="10"/>
</dbReference>
<dbReference type="FunFam" id="2.60.40.10:FF:001882">
    <property type="entry name" value="Usherin"/>
    <property type="match status" value="1"/>
</dbReference>
<dbReference type="GeneTree" id="ENSGT00940000158456"/>
<dbReference type="Pfam" id="PF00055">
    <property type="entry name" value="Laminin_N"/>
    <property type="match status" value="1"/>
</dbReference>
<feature type="disulfide bond" evidence="16">
    <location>
        <begin position="954"/>
        <end position="966"/>
    </location>
</feature>
<dbReference type="InterPro" id="IPR008211">
    <property type="entry name" value="Laminin_N"/>
</dbReference>
<feature type="domain" description="Laminin EGF-like" evidence="18">
    <location>
        <begin position="750"/>
        <end position="797"/>
    </location>
</feature>
<feature type="domain" description="Fibronectin type-III" evidence="19">
    <location>
        <begin position="1248"/>
        <end position="1364"/>
    </location>
</feature>
<dbReference type="EMBL" id="AFYH01147018">
    <property type="status" value="NOT_ANNOTATED_CDS"/>
    <property type="molecule type" value="Genomic_DNA"/>
</dbReference>
<feature type="domain" description="Laminin EGF-like" evidence="18">
    <location>
        <begin position="903"/>
        <end position="953"/>
    </location>
</feature>
<dbReference type="eggNOG" id="KOG1836">
    <property type="taxonomic scope" value="Eukaryota"/>
</dbReference>
<keyword evidence="7" id="KW-0677">Repeat</keyword>
<evidence type="ECO:0000256" key="1">
    <source>
        <dbReference type="ARBA" id="ARBA00004289"/>
    </source>
</evidence>
<evidence type="ECO:0000256" key="4">
    <source>
        <dbReference type="ARBA" id="ARBA00022525"/>
    </source>
</evidence>
<feature type="disulfide bond" evidence="16">
    <location>
        <begin position="720"/>
        <end position="729"/>
    </location>
</feature>
<dbReference type="EMBL" id="AFYH01147020">
    <property type="status" value="NOT_ANNOTATED_CDS"/>
    <property type="molecule type" value="Genomic_DNA"/>
</dbReference>
<dbReference type="GO" id="GO:0009887">
    <property type="term" value="P:animal organ morphogenesis"/>
    <property type="evidence" value="ECO:0007669"/>
    <property type="project" value="TreeGrafter"/>
</dbReference>
<feature type="disulfide bond" evidence="16">
    <location>
        <begin position="820"/>
        <end position="829"/>
    </location>
</feature>
<feature type="disulfide bond" evidence="16">
    <location>
        <begin position="1026"/>
        <end position="1035"/>
    </location>
</feature>
<keyword evidence="4" id="KW-0964">Secreted</keyword>
<dbReference type="SMART" id="SM00180">
    <property type="entry name" value="EGF_Lam"/>
    <property type="match status" value="10"/>
</dbReference>
<dbReference type="GO" id="GO:0005576">
    <property type="term" value="C:extracellular region"/>
    <property type="evidence" value="ECO:0007669"/>
    <property type="project" value="UniProtKB-SubCell"/>
</dbReference>
<dbReference type="EMBL" id="AFYH01147017">
    <property type="status" value="NOT_ANNOTATED_CDS"/>
    <property type="molecule type" value="Genomic_DNA"/>
</dbReference>
<evidence type="ECO:0000259" key="20">
    <source>
        <dbReference type="PROSITE" id="PS51117"/>
    </source>
</evidence>
<evidence type="ECO:0000256" key="5">
    <source>
        <dbReference type="ARBA" id="ARBA00022606"/>
    </source>
</evidence>
<evidence type="ECO:0000256" key="7">
    <source>
        <dbReference type="ARBA" id="ARBA00022737"/>
    </source>
</evidence>
<name>H3ASZ6_LATCH</name>
<feature type="disulfide bond" evidence="16">
    <location>
        <begin position="667"/>
        <end position="676"/>
    </location>
</feature>
<dbReference type="GO" id="GO:0060171">
    <property type="term" value="C:stereocilium membrane"/>
    <property type="evidence" value="ECO:0007669"/>
    <property type="project" value="UniProtKB-SubCell"/>
</dbReference>
<feature type="domain" description="Laminin EGF-like" evidence="18">
    <location>
        <begin position="697"/>
        <end position="749"/>
    </location>
</feature>
<accession>H3ASZ6</accession>
<evidence type="ECO:0000256" key="8">
    <source>
        <dbReference type="ARBA" id="ARBA00022740"/>
    </source>
</evidence>
<evidence type="ECO:0000256" key="17">
    <source>
        <dbReference type="SAM" id="Phobius"/>
    </source>
</evidence>
<feature type="domain" description="Fibronectin type-III" evidence="19">
    <location>
        <begin position="1151"/>
        <end position="1247"/>
    </location>
</feature>
<dbReference type="SMART" id="SM00060">
    <property type="entry name" value="FN3"/>
    <property type="match status" value="4"/>
</dbReference>
<reference evidence="21" key="2">
    <citation type="submission" date="2025-08" db="UniProtKB">
        <authorList>
            <consortium name="Ensembl"/>
        </authorList>
    </citation>
    <scope>IDENTIFICATION</scope>
</reference>